<reference evidence="1 2" key="1">
    <citation type="submission" date="2019-02" db="EMBL/GenBank/DDBJ databases">
        <title>Deep-cultivation of Planctomycetes and their phenomic and genomic characterization uncovers novel biology.</title>
        <authorList>
            <person name="Wiegand S."/>
            <person name="Jogler M."/>
            <person name="Boedeker C."/>
            <person name="Pinto D."/>
            <person name="Vollmers J."/>
            <person name="Rivas-Marin E."/>
            <person name="Kohn T."/>
            <person name="Peeters S.H."/>
            <person name="Heuer A."/>
            <person name="Rast P."/>
            <person name="Oberbeckmann S."/>
            <person name="Bunk B."/>
            <person name="Jeske O."/>
            <person name="Meyerdierks A."/>
            <person name="Storesund J.E."/>
            <person name="Kallscheuer N."/>
            <person name="Luecker S."/>
            <person name="Lage O.M."/>
            <person name="Pohl T."/>
            <person name="Merkel B.J."/>
            <person name="Hornburger P."/>
            <person name="Mueller R.-W."/>
            <person name="Bruemmer F."/>
            <person name="Labrenz M."/>
            <person name="Spormann A.M."/>
            <person name="Op den Camp H."/>
            <person name="Overmann J."/>
            <person name="Amann R."/>
            <person name="Jetten M.S.M."/>
            <person name="Mascher T."/>
            <person name="Medema M.H."/>
            <person name="Devos D.P."/>
            <person name="Kaster A.-K."/>
            <person name="Ovreas L."/>
            <person name="Rohde M."/>
            <person name="Galperin M.Y."/>
            <person name="Jogler C."/>
        </authorList>
    </citation>
    <scope>NUCLEOTIDE SEQUENCE [LARGE SCALE GENOMIC DNA]</scope>
    <source>
        <strain evidence="1 2">Q31a</strain>
    </source>
</reference>
<dbReference type="InterPro" id="IPR036215">
    <property type="entry name" value="TM0957-like_sf"/>
</dbReference>
<evidence type="ECO:0008006" key="3">
    <source>
        <dbReference type="Google" id="ProtNLM"/>
    </source>
</evidence>
<name>A0A518G9D9_9BACT</name>
<organism evidence="1 2">
    <name type="scientific">Aureliella helgolandensis</name>
    <dbReference type="NCBI Taxonomy" id="2527968"/>
    <lineage>
        <taxon>Bacteria</taxon>
        <taxon>Pseudomonadati</taxon>
        <taxon>Planctomycetota</taxon>
        <taxon>Planctomycetia</taxon>
        <taxon>Pirellulales</taxon>
        <taxon>Pirellulaceae</taxon>
        <taxon>Aureliella</taxon>
    </lineage>
</organism>
<dbReference type="AlphaFoldDB" id="A0A518G9D9"/>
<dbReference type="KEGG" id="ahel:Q31a_35290"/>
<proteinExistence type="predicted"/>
<dbReference type="Gene3D" id="2.40.50.420">
    <property type="entry name" value="Envelope glycoprotein gp160, DUF2291, alpha/beta domain"/>
    <property type="match status" value="1"/>
</dbReference>
<dbReference type="EMBL" id="CP036298">
    <property type="protein sequence ID" value="QDV25206.1"/>
    <property type="molecule type" value="Genomic_DNA"/>
</dbReference>
<dbReference type="SUPFAM" id="SSF141318">
    <property type="entry name" value="TM0957-like"/>
    <property type="match status" value="1"/>
</dbReference>
<dbReference type="InterPro" id="IPR014582">
    <property type="entry name" value="UCP033535_lipo"/>
</dbReference>
<dbReference type="Pfam" id="PF10054">
    <property type="entry name" value="DUF2291"/>
    <property type="match status" value="1"/>
</dbReference>
<gene>
    <name evidence="1" type="ORF">Q31a_35290</name>
</gene>
<keyword evidence="2" id="KW-1185">Reference proteome</keyword>
<evidence type="ECO:0000313" key="1">
    <source>
        <dbReference type="EMBL" id="QDV25206.1"/>
    </source>
</evidence>
<accession>A0A518G9D9</accession>
<dbReference type="Proteomes" id="UP000318017">
    <property type="component" value="Chromosome"/>
</dbReference>
<sequence>MLGGIACWFMPLFHVQPLGGSASDAGGSPAAAGRPRVADPADYVRLLWDGPLRTGDASTDIKQLWDAFAADASQARSRFGQQAGLGGAWYFCIRGQGVVAMVEKDRVVLTVPDCSSRVCVELGGVVDNTVREAVGVKASEFANSQEFNAISSDLNLKVESEIIAPNRPLLKPGVQVDFVGCARIGGESDLDPLCLIPIRLEVASQQESVAASADESRGGTPP</sequence>
<evidence type="ECO:0000313" key="2">
    <source>
        <dbReference type="Proteomes" id="UP000318017"/>
    </source>
</evidence>
<protein>
    <recommendedName>
        <fullName evidence="3">DUF2291 domain-containing protein</fullName>
    </recommendedName>
</protein>
<dbReference type="Gene3D" id="1.10.10.1260">
    <property type="entry name" value="Envelope glycoprotein gp160, DUF2291, helical domain"/>
    <property type="match status" value="1"/>
</dbReference>